<comment type="caution">
    <text evidence="1">The sequence shown here is derived from an EMBL/GenBank/DDBJ whole genome shotgun (WGS) entry which is preliminary data.</text>
</comment>
<dbReference type="InterPro" id="IPR007995">
    <property type="entry name" value="DUF742"/>
</dbReference>
<dbReference type="Proteomes" id="UP000053244">
    <property type="component" value="Unassembled WGS sequence"/>
</dbReference>
<evidence type="ECO:0008006" key="3">
    <source>
        <dbReference type="Google" id="ProtNLM"/>
    </source>
</evidence>
<dbReference type="Pfam" id="PF05331">
    <property type="entry name" value="DUF742"/>
    <property type="match status" value="1"/>
</dbReference>
<dbReference type="OrthoDB" id="3481051at2"/>
<protein>
    <recommendedName>
        <fullName evidence="3">DUF742 domain-containing protein</fullName>
    </recommendedName>
</protein>
<sequence>MNEPDPIVRPFMITNGRTEPMRDGLRIETQLHASRAALSAPLRFESRRIVELCQTPKSIADLASALTVPLGVVRVIVGDLVTEGYVLVEDAPAELSFALIERIRDRVRAL</sequence>
<accession>A0A101JJ98</accession>
<dbReference type="RefSeq" id="WP_067699686.1">
    <property type="nucleotide sequence ID" value="NZ_LLZH01000294.1"/>
</dbReference>
<reference evidence="1 2" key="1">
    <citation type="submission" date="2015-10" db="EMBL/GenBank/DDBJ databases">
        <authorList>
            <person name="Gilbert D.G."/>
        </authorList>
    </citation>
    <scope>NUCLEOTIDE SEQUENCE [LARGE SCALE GENOMIC DNA]</scope>
    <source>
        <strain evidence="1 2">NRRL B-16712</strain>
    </source>
</reference>
<proteinExistence type="predicted"/>
<dbReference type="AlphaFoldDB" id="A0A101JJ98"/>
<gene>
    <name evidence="1" type="ORF">ADL15_33940</name>
</gene>
<dbReference type="PANTHER" id="PTHR36221">
    <property type="entry name" value="DUF742 DOMAIN-CONTAINING PROTEIN"/>
    <property type="match status" value="1"/>
</dbReference>
<evidence type="ECO:0000313" key="1">
    <source>
        <dbReference type="EMBL" id="KUL27838.1"/>
    </source>
</evidence>
<dbReference type="EMBL" id="LLZH01000294">
    <property type="protein sequence ID" value="KUL27838.1"/>
    <property type="molecule type" value="Genomic_DNA"/>
</dbReference>
<evidence type="ECO:0000313" key="2">
    <source>
        <dbReference type="Proteomes" id="UP000053244"/>
    </source>
</evidence>
<dbReference type="PANTHER" id="PTHR36221:SF1">
    <property type="entry name" value="DUF742 DOMAIN-CONTAINING PROTEIN"/>
    <property type="match status" value="1"/>
</dbReference>
<organism evidence="1 2">
    <name type="scientific">Actinoplanes awajinensis subsp. mycoplanecinus</name>
    <dbReference type="NCBI Taxonomy" id="135947"/>
    <lineage>
        <taxon>Bacteria</taxon>
        <taxon>Bacillati</taxon>
        <taxon>Actinomycetota</taxon>
        <taxon>Actinomycetes</taxon>
        <taxon>Micromonosporales</taxon>
        <taxon>Micromonosporaceae</taxon>
        <taxon>Actinoplanes</taxon>
    </lineage>
</organism>
<keyword evidence="2" id="KW-1185">Reference proteome</keyword>
<name>A0A101JJ98_9ACTN</name>